<dbReference type="Proteomes" id="UP000010931">
    <property type="component" value="Unassembled WGS sequence"/>
</dbReference>
<proteinExistence type="predicted"/>
<name>L7F6S6_STRT8</name>
<sequence length="67" mass="7247">MGLPPTDPHSASERIDWATRDLVCAYEPLTVNSVLGPTTHWPHVFAVMKALAGRFGDDGVRLVVAFG</sequence>
<evidence type="ECO:0000313" key="1">
    <source>
        <dbReference type="EMBL" id="ELP66360.1"/>
    </source>
</evidence>
<dbReference type="GeneID" id="97405834"/>
<dbReference type="EMBL" id="AEJB01000361">
    <property type="protein sequence ID" value="ELP66360.1"/>
    <property type="molecule type" value="Genomic_DNA"/>
</dbReference>
<dbReference type="PATRIC" id="fig|698760.3.peg.5541"/>
<accession>L7F6S6</accession>
<reference evidence="1 2" key="1">
    <citation type="journal article" date="2011" name="Plasmid">
        <title>Streptomyces turgidiscabies Car8 contains a modular pathogenicity island that shares virulence genes with other actinobacterial plant pathogens.</title>
        <authorList>
            <person name="Huguet-Tapia J.C."/>
            <person name="Badger J.H."/>
            <person name="Loria R."/>
            <person name="Pettis G.S."/>
        </authorList>
    </citation>
    <scope>NUCLEOTIDE SEQUENCE [LARGE SCALE GENOMIC DNA]</scope>
    <source>
        <strain evidence="1 2">Car8</strain>
    </source>
</reference>
<protein>
    <submittedName>
        <fullName evidence="1">Uncharacterized protein</fullName>
    </submittedName>
</protein>
<comment type="caution">
    <text evidence="1">The sequence shown here is derived from an EMBL/GenBank/DDBJ whole genome shotgun (WGS) entry which is preliminary data.</text>
</comment>
<dbReference type="RefSeq" id="WP_006379291.1">
    <property type="nucleotide sequence ID" value="NZ_AEJB01000361.1"/>
</dbReference>
<organism evidence="1 2">
    <name type="scientific">Streptomyces turgidiscabies (strain Car8)</name>
    <dbReference type="NCBI Taxonomy" id="698760"/>
    <lineage>
        <taxon>Bacteria</taxon>
        <taxon>Bacillati</taxon>
        <taxon>Actinomycetota</taxon>
        <taxon>Actinomycetes</taxon>
        <taxon>Kitasatosporales</taxon>
        <taxon>Streptomycetaceae</taxon>
        <taxon>Streptomyces</taxon>
    </lineage>
</organism>
<gene>
    <name evidence="1" type="ORF">STRTUCAR8_02011</name>
</gene>
<evidence type="ECO:0000313" key="2">
    <source>
        <dbReference type="Proteomes" id="UP000010931"/>
    </source>
</evidence>
<dbReference type="AlphaFoldDB" id="L7F6S6"/>
<keyword evidence="2" id="KW-1185">Reference proteome</keyword>